<reference evidence="5" key="1">
    <citation type="submission" date="2018-06" db="EMBL/GenBank/DDBJ databases">
        <authorList>
            <person name="Zhirakovskaya E."/>
        </authorList>
    </citation>
    <scope>NUCLEOTIDE SEQUENCE</scope>
</reference>
<gene>
    <name evidence="5" type="ORF">MNBD_BACTEROID05-713</name>
</gene>
<dbReference type="PANTHER" id="PTHR44591:SF14">
    <property type="entry name" value="PROTEIN PILG"/>
    <property type="match status" value="1"/>
</dbReference>
<evidence type="ECO:0000256" key="1">
    <source>
        <dbReference type="ARBA" id="ARBA00022553"/>
    </source>
</evidence>
<protein>
    <recommendedName>
        <fullName evidence="4">Response regulatory domain-containing protein</fullName>
    </recommendedName>
</protein>
<keyword evidence="3" id="KW-0472">Membrane</keyword>
<dbReference type="CDD" id="cd17574">
    <property type="entry name" value="REC_OmpR"/>
    <property type="match status" value="1"/>
</dbReference>
<dbReference type="GO" id="GO:0000160">
    <property type="term" value="P:phosphorelay signal transduction system"/>
    <property type="evidence" value="ECO:0007669"/>
    <property type="project" value="UniProtKB-KW"/>
</dbReference>
<keyword evidence="3" id="KW-0812">Transmembrane</keyword>
<evidence type="ECO:0000256" key="2">
    <source>
        <dbReference type="ARBA" id="ARBA00023012"/>
    </source>
</evidence>
<feature type="transmembrane region" description="Helical" evidence="3">
    <location>
        <begin position="88"/>
        <end position="104"/>
    </location>
</feature>
<feature type="transmembrane region" description="Helical" evidence="3">
    <location>
        <begin position="39"/>
        <end position="57"/>
    </location>
</feature>
<dbReference type="Gene3D" id="3.40.50.2300">
    <property type="match status" value="2"/>
</dbReference>
<dbReference type="PROSITE" id="PS50110">
    <property type="entry name" value="RESPONSE_REGULATORY"/>
    <property type="match status" value="2"/>
</dbReference>
<proteinExistence type="predicted"/>
<dbReference type="InterPro" id="IPR011006">
    <property type="entry name" value="CheY-like_superfamily"/>
</dbReference>
<dbReference type="InterPro" id="IPR001789">
    <property type="entry name" value="Sig_transdc_resp-reg_receiver"/>
</dbReference>
<feature type="transmembrane region" description="Helical" evidence="3">
    <location>
        <begin position="64"/>
        <end position="82"/>
    </location>
</feature>
<evidence type="ECO:0000256" key="3">
    <source>
        <dbReference type="SAM" id="Phobius"/>
    </source>
</evidence>
<keyword evidence="2" id="KW-0902">Two-component regulatory system</keyword>
<dbReference type="PANTHER" id="PTHR44591">
    <property type="entry name" value="STRESS RESPONSE REGULATOR PROTEIN 1"/>
    <property type="match status" value="1"/>
</dbReference>
<feature type="domain" description="Response regulatory" evidence="4">
    <location>
        <begin position="123"/>
        <end position="239"/>
    </location>
</feature>
<dbReference type="SMART" id="SM00448">
    <property type="entry name" value="REC"/>
    <property type="match status" value="2"/>
</dbReference>
<organism evidence="5">
    <name type="scientific">hydrothermal vent metagenome</name>
    <dbReference type="NCBI Taxonomy" id="652676"/>
    <lineage>
        <taxon>unclassified sequences</taxon>
        <taxon>metagenomes</taxon>
        <taxon>ecological metagenomes</taxon>
    </lineage>
</organism>
<keyword evidence="3" id="KW-1133">Transmembrane helix</keyword>
<sequence>MKSKISEIKVIAWSLSALYAVSFLVYLQLHQVFEFKMRALILLILFGVLFIASLGVLRKQEWGRVLLVVVNAVMGIYLLKPYVSFENVVPISYVFMNLIVLLFFNQKKVKNYFLPKEIEDWRSVLIIDDDEISIKILRNILLNHGYSVLTAMTGEEGLSIAIAQKPSLILLDVIMPGMKGREVCERLKKDLRTRPIPVVFITVKDSMDDIKAEKSLGAAAHLTKPIGSSQLMECVENILNPPKKEKGDWQSVLIVDDDEILIKTVRPLLMNNGYSVLTALTGEVALDIIKNQKPDLVILDVLLPGIKGRDVCLKIREDEETKNIPVIFLTAKESDDDIEAEMSAGAQAHLTKPVKPKKLLSTIRNILSPQPFEAK</sequence>
<name>A0A3B0TZN3_9ZZZZ</name>
<dbReference type="Pfam" id="PF00072">
    <property type="entry name" value="Response_reg"/>
    <property type="match status" value="2"/>
</dbReference>
<evidence type="ECO:0000259" key="4">
    <source>
        <dbReference type="PROSITE" id="PS50110"/>
    </source>
</evidence>
<dbReference type="InterPro" id="IPR050595">
    <property type="entry name" value="Bact_response_regulator"/>
</dbReference>
<feature type="transmembrane region" description="Helical" evidence="3">
    <location>
        <begin position="12"/>
        <end position="33"/>
    </location>
</feature>
<accession>A0A3B0TZN3</accession>
<dbReference type="EMBL" id="UOEN01000502">
    <property type="protein sequence ID" value="VAW19832.1"/>
    <property type="molecule type" value="Genomic_DNA"/>
</dbReference>
<dbReference type="AlphaFoldDB" id="A0A3B0TZN3"/>
<feature type="domain" description="Response regulatory" evidence="4">
    <location>
        <begin position="251"/>
        <end position="367"/>
    </location>
</feature>
<keyword evidence="1" id="KW-0597">Phosphoprotein</keyword>
<evidence type="ECO:0000313" key="5">
    <source>
        <dbReference type="EMBL" id="VAW19832.1"/>
    </source>
</evidence>
<dbReference type="SUPFAM" id="SSF52172">
    <property type="entry name" value="CheY-like"/>
    <property type="match status" value="2"/>
</dbReference>